<keyword evidence="3" id="KW-1185">Reference proteome</keyword>
<protein>
    <submittedName>
        <fullName evidence="2">Uncharacterized protein</fullName>
    </submittedName>
</protein>
<gene>
    <name evidence="2" type="ORF">AAWM_07359</name>
</gene>
<organism evidence="2 3">
    <name type="scientific">Aspergillus awamori</name>
    <name type="common">Black koji mold</name>
    <dbReference type="NCBI Taxonomy" id="105351"/>
    <lineage>
        <taxon>Eukaryota</taxon>
        <taxon>Fungi</taxon>
        <taxon>Dikarya</taxon>
        <taxon>Ascomycota</taxon>
        <taxon>Pezizomycotina</taxon>
        <taxon>Eurotiomycetes</taxon>
        <taxon>Eurotiomycetidae</taxon>
        <taxon>Eurotiales</taxon>
        <taxon>Aspergillaceae</taxon>
        <taxon>Aspergillus</taxon>
    </lineage>
</organism>
<sequence length="478" mass="50975">MSPRAGMNPLQTTEVTKRVVAGRLEGASGMGLPAVSQGPSLLLFRPTSFASWPFDFAGETQPRTEWILHRVDLTRAGSRQGGRPGPRARQRAIDQLAARDGRQDAVGRWASPTNHFGPQNVCTQDAGTLRRSTCRAGAADRPALTAGARQAGLPGEMGDARRRGRDGRDGGGTRADGEAARRPGERQDGRGWPRIGACGVQVAHFVWVVWRGVDQLAGYPRPSPPTAPLMQVRTQNGPAIHRSISPHSHASTPRTVNRRDWRWAEEWKAHRSGVGAAGGRVRFAKTSTTGVTTELTLDHRTFARRSVGQEGRGTMWKAGHLSVTGGAQVLRASLRNGVPAHPGPLVFLPRGCLPSQRHAGLIMPGVPVVAGGLKSGGRSRSPAPMESVDRWPLAQPSLQIPGEPPRGSRRSSACPRVWTLHRGRMPQPASACKGDSWPGLPACGPFLGATVGQLDGHLCTPGAPGCRCGRALRVPLPE</sequence>
<dbReference type="Proteomes" id="UP000286921">
    <property type="component" value="Unassembled WGS sequence"/>
</dbReference>
<name>A0A401KYZ5_ASPAW</name>
<dbReference type="EMBL" id="BDHI01000020">
    <property type="protein sequence ID" value="GCB24474.1"/>
    <property type="molecule type" value="Genomic_DNA"/>
</dbReference>
<feature type="region of interest" description="Disordered" evidence="1">
    <location>
        <begin position="133"/>
        <end position="192"/>
    </location>
</feature>
<comment type="caution">
    <text evidence="2">The sequence shown here is derived from an EMBL/GenBank/DDBJ whole genome shotgun (WGS) entry which is preliminary data.</text>
</comment>
<proteinExistence type="predicted"/>
<reference evidence="2 3" key="1">
    <citation type="submission" date="2016-09" db="EMBL/GenBank/DDBJ databases">
        <title>Aspergillus awamori IFM 58123T.</title>
        <authorList>
            <person name="Kusuya Y."/>
            <person name="Shimizu M."/>
            <person name="Takahashi H."/>
            <person name="Yaguchi T."/>
        </authorList>
    </citation>
    <scope>NUCLEOTIDE SEQUENCE [LARGE SCALE GENOMIC DNA]</scope>
    <source>
        <strain evidence="2 3">IFM 58123</strain>
    </source>
</reference>
<feature type="compositionally biased region" description="Basic and acidic residues" evidence="1">
    <location>
        <begin position="158"/>
        <end position="191"/>
    </location>
</feature>
<evidence type="ECO:0000313" key="2">
    <source>
        <dbReference type="EMBL" id="GCB24474.1"/>
    </source>
</evidence>
<accession>A0A401KYZ5</accession>
<dbReference type="AlphaFoldDB" id="A0A401KYZ5"/>
<evidence type="ECO:0000256" key="1">
    <source>
        <dbReference type="SAM" id="MobiDB-lite"/>
    </source>
</evidence>
<evidence type="ECO:0000313" key="3">
    <source>
        <dbReference type="Proteomes" id="UP000286921"/>
    </source>
</evidence>